<feature type="domain" description="Putative Flp pilus-assembly TadG-like N-terminal" evidence="3">
    <location>
        <begin position="8"/>
        <end position="55"/>
    </location>
</feature>
<keyword evidence="5" id="KW-1185">Reference proteome</keyword>
<reference evidence="4 5" key="1">
    <citation type="submission" date="2016-10" db="EMBL/GenBank/DDBJ databases">
        <authorList>
            <person name="de Groot N.N."/>
        </authorList>
    </citation>
    <scope>NUCLEOTIDE SEQUENCE [LARGE SCALE GENOMIC DNA]</scope>
    <source>
        <strain evidence="5">P4-7,KCTC 19426,CECT 7604</strain>
    </source>
</reference>
<accession>A0A1H0NA14</accession>
<sequence>MGEDRDAGVATVFVALVVGVLLVVAGLGVRLGGVVVARERAEAAADLGALAGAARVLWGQGVACARAGSVVSGNGGLMVSCVVQGFDVLVEARVGTWGGSASGRARAGPGGDGVTGRLARGLPPTQSEPTGSRVLPSLAVTDLNSGCGLQRVGWSSEGPINLRTSDELRLARTI</sequence>
<feature type="transmembrane region" description="Helical" evidence="2">
    <location>
        <begin position="12"/>
        <end position="31"/>
    </location>
</feature>
<proteinExistence type="predicted"/>
<protein>
    <submittedName>
        <fullName evidence="4">Helicase/secretion neighborhood TadE-like protein</fullName>
    </submittedName>
</protein>
<keyword evidence="4" id="KW-0547">Nucleotide-binding</keyword>
<dbReference type="InterPro" id="IPR028087">
    <property type="entry name" value="Tad_N"/>
</dbReference>
<dbReference type="NCBIfam" id="TIGR03816">
    <property type="entry name" value="tadE_like_DECH"/>
    <property type="match status" value="1"/>
</dbReference>
<dbReference type="Proteomes" id="UP000198741">
    <property type="component" value="Chromosome I"/>
</dbReference>
<dbReference type="Pfam" id="PF13400">
    <property type="entry name" value="Tad"/>
    <property type="match status" value="1"/>
</dbReference>
<evidence type="ECO:0000313" key="5">
    <source>
        <dbReference type="Proteomes" id="UP000198741"/>
    </source>
</evidence>
<keyword evidence="2" id="KW-1133">Transmembrane helix</keyword>
<keyword evidence="4" id="KW-0347">Helicase</keyword>
<keyword evidence="2" id="KW-0812">Transmembrane</keyword>
<dbReference type="InterPro" id="IPR021202">
    <property type="entry name" value="Rv3654c-like"/>
</dbReference>
<keyword evidence="4" id="KW-0067">ATP-binding</keyword>
<gene>
    <name evidence="4" type="ORF">SAMN04515671_2278</name>
</gene>
<evidence type="ECO:0000256" key="1">
    <source>
        <dbReference type="SAM" id="MobiDB-lite"/>
    </source>
</evidence>
<name>A0A1H0NA14_9ACTN</name>
<evidence type="ECO:0000256" key="2">
    <source>
        <dbReference type="SAM" id="Phobius"/>
    </source>
</evidence>
<dbReference type="EMBL" id="LT629710">
    <property type="protein sequence ID" value="SDO89569.1"/>
    <property type="molecule type" value="Genomic_DNA"/>
</dbReference>
<dbReference type="AlphaFoldDB" id="A0A1H0NA14"/>
<dbReference type="STRING" id="1090615.SAMN04515671_2278"/>
<evidence type="ECO:0000259" key="3">
    <source>
        <dbReference type="Pfam" id="PF13400"/>
    </source>
</evidence>
<feature type="region of interest" description="Disordered" evidence="1">
    <location>
        <begin position="101"/>
        <end position="133"/>
    </location>
</feature>
<keyword evidence="4" id="KW-0378">Hydrolase</keyword>
<keyword evidence="2" id="KW-0472">Membrane</keyword>
<evidence type="ECO:0000313" key="4">
    <source>
        <dbReference type="EMBL" id="SDO89569.1"/>
    </source>
</evidence>
<dbReference type="RefSeq" id="WP_197676129.1">
    <property type="nucleotide sequence ID" value="NZ_LT629710.1"/>
</dbReference>
<organism evidence="4 5">
    <name type="scientific">Nakamurella panacisegetis</name>
    <dbReference type="NCBI Taxonomy" id="1090615"/>
    <lineage>
        <taxon>Bacteria</taxon>
        <taxon>Bacillati</taxon>
        <taxon>Actinomycetota</taxon>
        <taxon>Actinomycetes</taxon>
        <taxon>Nakamurellales</taxon>
        <taxon>Nakamurellaceae</taxon>
        <taxon>Nakamurella</taxon>
    </lineage>
</organism>
<dbReference type="GO" id="GO:0004386">
    <property type="term" value="F:helicase activity"/>
    <property type="evidence" value="ECO:0007669"/>
    <property type="project" value="UniProtKB-KW"/>
</dbReference>